<dbReference type="EMBL" id="BMAC01001473">
    <property type="protein sequence ID" value="GFQ07348.1"/>
    <property type="molecule type" value="Genomic_DNA"/>
</dbReference>
<accession>A0A830D462</accession>
<dbReference type="PANTHER" id="PTHR34806:SF1">
    <property type="entry name" value="HIGH-AFFINITY NITRATE TRANSPORTER 3.1"/>
    <property type="match status" value="1"/>
</dbReference>
<dbReference type="AlphaFoldDB" id="A0A830D462"/>
<protein>
    <submittedName>
        <fullName evidence="1">High-affinity nitrate transporter 3.1</fullName>
    </submittedName>
</protein>
<dbReference type="InterPro" id="IPR016605">
    <property type="entry name" value="Transptr_NO3_Nar2"/>
</dbReference>
<dbReference type="GO" id="GO:0005886">
    <property type="term" value="C:plasma membrane"/>
    <property type="evidence" value="ECO:0007669"/>
    <property type="project" value="TreeGrafter"/>
</dbReference>
<proteinExistence type="predicted"/>
<keyword evidence="2" id="KW-1185">Reference proteome</keyword>
<dbReference type="OrthoDB" id="2015470at2759"/>
<evidence type="ECO:0000313" key="1">
    <source>
        <dbReference type="EMBL" id="GFQ07348.1"/>
    </source>
</evidence>
<gene>
    <name evidence="1" type="ORF">PHJA_002878900</name>
</gene>
<dbReference type="GO" id="GO:0010167">
    <property type="term" value="P:response to nitrate"/>
    <property type="evidence" value="ECO:0007669"/>
    <property type="project" value="InterPro"/>
</dbReference>
<dbReference type="Proteomes" id="UP000653305">
    <property type="component" value="Unassembled WGS sequence"/>
</dbReference>
<dbReference type="GO" id="GO:0015112">
    <property type="term" value="F:nitrate transmembrane transporter activity"/>
    <property type="evidence" value="ECO:0007669"/>
    <property type="project" value="TreeGrafter"/>
</dbReference>
<evidence type="ECO:0000313" key="2">
    <source>
        <dbReference type="Proteomes" id="UP000653305"/>
    </source>
</evidence>
<sequence length="135" mass="15773">MVKIKLCYAPVSQHDRAWRNTDDDLEKDKTCQHKIVVEPYKPSNNTFIWTVRKDVPSATYFIRAYAFNLLIRRLPMAKQPMIKRRLTCSRSSRSQGAMCRSTLPQLASLFSLLHPCLDFRSWREGKLTSPLRISE</sequence>
<name>A0A830D462_9LAMI</name>
<organism evidence="1 2">
    <name type="scientific">Phtheirospermum japonicum</name>
    <dbReference type="NCBI Taxonomy" id="374723"/>
    <lineage>
        <taxon>Eukaryota</taxon>
        <taxon>Viridiplantae</taxon>
        <taxon>Streptophyta</taxon>
        <taxon>Embryophyta</taxon>
        <taxon>Tracheophyta</taxon>
        <taxon>Spermatophyta</taxon>
        <taxon>Magnoliopsida</taxon>
        <taxon>eudicotyledons</taxon>
        <taxon>Gunneridae</taxon>
        <taxon>Pentapetalae</taxon>
        <taxon>asterids</taxon>
        <taxon>lamiids</taxon>
        <taxon>Lamiales</taxon>
        <taxon>Orobanchaceae</taxon>
        <taxon>Orobanchaceae incertae sedis</taxon>
        <taxon>Phtheirospermum</taxon>
    </lineage>
</organism>
<dbReference type="Pfam" id="PF16974">
    <property type="entry name" value="NAR2"/>
    <property type="match status" value="1"/>
</dbReference>
<dbReference type="PANTHER" id="PTHR34806">
    <property type="entry name" value="HIGH-AFFINITY NITRATE TRANSPORTER 3.2"/>
    <property type="match status" value="1"/>
</dbReference>
<comment type="caution">
    <text evidence="1">The sequence shown here is derived from an EMBL/GenBank/DDBJ whole genome shotgun (WGS) entry which is preliminary data.</text>
</comment>
<reference evidence="1" key="1">
    <citation type="submission" date="2020-07" db="EMBL/GenBank/DDBJ databases">
        <title>Ethylene signaling mediates host invasion by parasitic plants.</title>
        <authorList>
            <person name="Yoshida S."/>
        </authorList>
    </citation>
    <scope>NUCLEOTIDE SEQUENCE</scope>
    <source>
        <strain evidence="1">Okayama</strain>
    </source>
</reference>